<organism evidence="6 7">
    <name type="scientific">Oleiphilus messinensis</name>
    <dbReference type="NCBI Taxonomy" id="141451"/>
    <lineage>
        <taxon>Bacteria</taxon>
        <taxon>Pseudomonadati</taxon>
        <taxon>Pseudomonadota</taxon>
        <taxon>Gammaproteobacteria</taxon>
        <taxon>Oceanospirillales</taxon>
        <taxon>Oleiphilaceae</taxon>
        <taxon>Oleiphilus</taxon>
    </lineage>
</organism>
<evidence type="ECO:0000256" key="2">
    <source>
        <dbReference type="ARBA" id="ARBA00023015"/>
    </source>
</evidence>
<dbReference type="PANTHER" id="PTHR30537">
    <property type="entry name" value="HTH-TYPE TRANSCRIPTIONAL REGULATOR"/>
    <property type="match status" value="1"/>
</dbReference>
<keyword evidence="4" id="KW-0804">Transcription</keyword>
<reference evidence="6 7" key="1">
    <citation type="submission" date="2017-05" db="EMBL/GenBank/DDBJ databases">
        <title>Genomic insights into alkan degradation activity of Oleiphilus messinensis.</title>
        <authorList>
            <person name="Kozyavkin S.A."/>
            <person name="Slesarev A.I."/>
            <person name="Golyshin P.N."/>
            <person name="Korzhenkov A."/>
            <person name="Golyshina O.N."/>
            <person name="Toshchakov S.V."/>
        </authorList>
    </citation>
    <scope>NUCLEOTIDE SEQUENCE [LARGE SCALE GENOMIC DNA]</scope>
    <source>
        <strain evidence="6 7">ME102</strain>
    </source>
</reference>
<keyword evidence="7" id="KW-1185">Reference proteome</keyword>
<evidence type="ECO:0000259" key="5">
    <source>
        <dbReference type="PROSITE" id="PS50931"/>
    </source>
</evidence>
<dbReference type="AlphaFoldDB" id="A0A1Y0IBJ1"/>
<dbReference type="PROSITE" id="PS50931">
    <property type="entry name" value="HTH_LYSR"/>
    <property type="match status" value="1"/>
</dbReference>
<dbReference type="Pfam" id="PF03466">
    <property type="entry name" value="LysR_substrate"/>
    <property type="match status" value="1"/>
</dbReference>
<dbReference type="SUPFAM" id="SSF46785">
    <property type="entry name" value="Winged helix' DNA-binding domain"/>
    <property type="match status" value="1"/>
</dbReference>
<dbReference type="SUPFAM" id="SSF53850">
    <property type="entry name" value="Periplasmic binding protein-like II"/>
    <property type="match status" value="1"/>
</dbReference>
<dbReference type="InterPro" id="IPR036390">
    <property type="entry name" value="WH_DNA-bd_sf"/>
</dbReference>
<keyword evidence="2" id="KW-0805">Transcription regulation</keyword>
<evidence type="ECO:0000256" key="4">
    <source>
        <dbReference type="ARBA" id="ARBA00023163"/>
    </source>
</evidence>
<protein>
    <submittedName>
        <fullName evidence="6">Transcriptional regulator</fullName>
    </submittedName>
</protein>
<dbReference type="RefSeq" id="WP_232465334.1">
    <property type="nucleotide sequence ID" value="NZ_CP021425.1"/>
</dbReference>
<dbReference type="GO" id="GO:0003700">
    <property type="term" value="F:DNA-binding transcription factor activity"/>
    <property type="evidence" value="ECO:0007669"/>
    <property type="project" value="InterPro"/>
</dbReference>
<comment type="similarity">
    <text evidence="1">Belongs to the LysR transcriptional regulatory family.</text>
</comment>
<name>A0A1Y0IBJ1_9GAMM</name>
<evidence type="ECO:0000256" key="1">
    <source>
        <dbReference type="ARBA" id="ARBA00009437"/>
    </source>
</evidence>
<dbReference type="Gene3D" id="3.40.190.290">
    <property type="match status" value="1"/>
</dbReference>
<dbReference type="Gene3D" id="1.10.10.10">
    <property type="entry name" value="Winged helix-like DNA-binding domain superfamily/Winged helix DNA-binding domain"/>
    <property type="match status" value="1"/>
</dbReference>
<dbReference type="InterPro" id="IPR005119">
    <property type="entry name" value="LysR_subst-bd"/>
</dbReference>
<dbReference type="Pfam" id="PF00126">
    <property type="entry name" value="HTH_1"/>
    <property type="match status" value="1"/>
</dbReference>
<dbReference type="KEGG" id="ome:OLMES_2775"/>
<sequence>MSKEIEMLRIFLVAAESSSFRDAAVKLATSPQAVTRAIKHLEAHYGELLFHRNTRQIRITSFGEGLLDQVREALEQVEDLLRVPGEDQGEEVSGMVRITAPHSLCNRALLPAIERVAERHPCITMDVRLSDRISNTVDEGIDVGVRVGFMRDSRYVARKAADMRLPVVAAPGLIEKLGAPSDIDALASLPILAALDINTGRPWPWHFKGERQWVPASPVLIADNAEVEMGTALSGLGFAQLADYMAAPYIASGELVQVLENEEPPPWGLFVYRPQSGPVPQRVSARSLTQFMPRLVLCRRSISLINGIQPGRPLVKLQRGLPVKPFTTNMHSGNFAA</sequence>
<accession>A0A1Y0IBJ1</accession>
<evidence type="ECO:0000256" key="3">
    <source>
        <dbReference type="ARBA" id="ARBA00023125"/>
    </source>
</evidence>
<proteinExistence type="inferred from homology"/>
<feature type="domain" description="HTH lysR-type" evidence="5">
    <location>
        <begin position="8"/>
        <end position="60"/>
    </location>
</feature>
<dbReference type="CDD" id="cd08422">
    <property type="entry name" value="PBP2_CrgA_like"/>
    <property type="match status" value="1"/>
</dbReference>
<gene>
    <name evidence="6" type="ORF">OLMES_2775</name>
</gene>
<dbReference type="InterPro" id="IPR058163">
    <property type="entry name" value="LysR-type_TF_proteobact-type"/>
</dbReference>
<dbReference type="EMBL" id="CP021425">
    <property type="protein sequence ID" value="ARU56825.1"/>
    <property type="molecule type" value="Genomic_DNA"/>
</dbReference>
<keyword evidence="3" id="KW-0238">DNA-binding</keyword>
<dbReference type="GO" id="GO:0003677">
    <property type="term" value="F:DNA binding"/>
    <property type="evidence" value="ECO:0007669"/>
    <property type="project" value="UniProtKB-KW"/>
</dbReference>
<dbReference type="InterPro" id="IPR036388">
    <property type="entry name" value="WH-like_DNA-bd_sf"/>
</dbReference>
<evidence type="ECO:0000313" key="6">
    <source>
        <dbReference type="EMBL" id="ARU56825.1"/>
    </source>
</evidence>
<dbReference type="Proteomes" id="UP000196027">
    <property type="component" value="Chromosome"/>
</dbReference>
<evidence type="ECO:0000313" key="7">
    <source>
        <dbReference type="Proteomes" id="UP000196027"/>
    </source>
</evidence>
<dbReference type="InterPro" id="IPR000847">
    <property type="entry name" value="LysR_HTH_N"/>
</dbReference>
<dbReference type="PANTHER" id="PTHR30537:SF5">
    <property type="entry name" value="HTH-TYPE TRANSCRIPTIONAL ACTIVATOR TTDR-RELATED"/>
    <property type="match status" value="1"/>
</dbReference>